<dbReference type="PANTHER" id="PTHR42765:SF1">
    <property type="entry name" value="ISOLEUCINE--TRNA LIGASE, MITOCHONDRIAL"/>
    <property type="match status" value="1"/>
</dbReference>
<evidence type="ECO:0000259" key="11">
    <source>
        <dbReference type="Pfam" id="PF08264"/>
    </source>
</evidence>
<sequence length="1052" mass="119967">MLRFCSHGSVVTRAISVRCFSKRHFSSSFVSRSTDEDDLSHKYSSTIKLPSSNFSNRSDPKLIESTLKPQSTTKLYDWNINRPLKDQNLDNLFILHDGPPYANGSLHVGHALNKILKDIIVRFELSKGKKVHYKPGWDCHGLPIELKTLEKLQKNQKEMEKVFKKKLKKLEKDTPEYESVNTQLSNLKSSRLSPLDIIKLSKEHALEAKETQSEQFQNLGIMGDFENPYLTLQKSFVVNQLRVFKKLFDNNLIHRQEKPVYWSCENSTALAEGELEYNHQHRSTAAFIKFPIVKIPENLDLKLNDLSALIWTSTPWTLASNRAIAINNELIYTVLKSSKNGHLIVGKDLVDSIKQLDGLDDTLEDTGIEFKGSDLVGSTYTNPLYGDTSKTFPVFHGDYVTNSAGTGLVHTAPGHGQDDYLVCLKNGIKPYSPVDNYGKYTQDLPATLQDFVGLKVLGPGTLKMLEKLQELKMILKLDDNYVHSYPYDWRSKKPIVIRATPQWFIDVSKIKQLTTDKLENDVQFYPERGSKRLISFINTRNEWCISRQRSWGVPIPVFYHKDTNEPLMNDEVIERIIDIIQKDDIEAWFEPNDDMSKWIPSSNAHDYVKGTDTMDVWFDSGSSWNVITDYLSKEGLLSAAENRGYIADVYLEGSDQHRGWFQSSVLTKVGVTTPGNDVVMPYKKIITHGFTLDEKGDKMSKSLGNTILPSDILQGNEQLRIPALGIDGLRLWVAQSDYSSDVNVGPTILGHVADNLKKIRFTFKFLLGNLDDFNFEKDQISYKDLDNFDKFILSKLATLQKSTISNYESFNFARIVKEFNHFMNVDLSSLYFDIRKDSLYTDSIDSIKRKSTQTTFIQIIKTLISILQPIMPIITQEVWNNSPFSITKNLKSPFMIDPKSLECPISYIDSKLESEFNVLFELRTSVRQVIDRATRLDKIVKNPLETSVDIIINNTNVELVQLLNKYSNELADYFMVSQVRLINGNTVDDLGSNVNGYKYASEVNVAVGSPYEGTVQLSVVKSDRLKCPRCWKFTRVKEDELCGRCDEVVNKS</sequence>
<dbReference type="InterPro" id="IPR050081">
    <property type="entry name" value="Ile-tRNA_ligase"/>
</dbReference>
<dbReference type="EMBL" id="KV453877">
    <property type="protein sequence ID" value="ODV82669.1"/>
    <property type="molecule type" value="Genomic_DNA"/>
</dbReference>
<dbReference type="Gene3D" id="3.40.50.620">
    <property type="entry name" value="HUPs"/>
    <property type="match status" value="2"/>
</dbReference>
<protein>
    <recommendedName>
        <fullName evidence="2">isoleucine--tRNA ligase</fullName>
        <ecNumber evidence="2">6.1.1.5</ecNumber>
    </recommendedName>
    <alternativeName>
        <fullName evidence="8">Isoleucyl-tRNA synthetase</fullName>
    </alternativeName>
</protein>
<dbReference type="SUPFAM" id="SSF52374">
    <property type="entry name" value="Nucleotidylyl transferase"/>
    <property type="match status" value="1"/>
</dbReference>
<dbReference type="OrthoDB" id="10264412at2759"/>
<evidence type="ECO:0000256" key="7">
    <source>
        <dbReference type="ARBA" id="ARBA00023146"/>
    </source>
</evidence>
<gene>
    <name evidence="12" type="ORF">CANARDRAFT_10328</name>
</gene>
<feature type="domain" description="Aminoacyl-tRNA synthetase class Ia" evidence="10">
    <location>
        <begin position="194"/>
        <end position="744"/>
    </location>
</feature>
<dbReference type="PANTHER" id="PTHR42765">
    <property type="entry name" value="SOLEUCYL-TRNA SYNTHETASE"/>
    <property type="match status" value="1"/>
</dbReference>
<evidence type="ECO:0000256" key="9">
    <source>
        <dbReference type="RuleBase" id="RU363035"/>
    </source>
</evidence>
<dbReference type="GO" id="GO:0006428">
    <property type="term" value="P:isoleucyl-tRNA aminoacylation"/>
    <property type="evidence" value="ECO:0007669"/>
    <property type="project" value="InterPro"/>
</dbReference>
<name>A0A1E4ST41_9ASCO</name>
<keyword evidence="7 9" id="KW-0030">Aminoacyl-tRNA synthetase</keyword>
<evidence type="ECO:0000256" key="3">
    <source>
        <dbReference type="ARBA" id="ARBA00022598"/>
    </source>
</evidence>
<dbReference type="Pfam" id="PF08264">
    <property type="entry name" value="Anticodon_1"/>
    <property type="match status" value="1"/>
</dbReference>
<feature type="domain" description="Aminoacyl-tRNA synthetase class Ia" evidence="10">
    <location>
        <begin position="87"/>
        <end position="168"/>
    </location>
</feature>
<organism evidence="12 13">
    <name type="scientific">[Candida] arabinofermentans NRRL YB-2248</name>
    <dbReference type="NCBI Taxonomy" id="983967"/>
    <lineage>
        <taxon>Eukaryota</taxon>
        <taxon>Fungi</taxon>
        <taxon>Dikarya</taxon>
        <taxon>Ascomycota</taxon>
        <taxon>Saccharomycotina</taxon>
        <taxon>Pichiomycetes</taxon>
        <taxon>Pichiales</taxon>
        <taxon>Pichiaceae</taxon>
        <taxon>Ogataea</taxon>
        <taxon>Ogataea/Candida clade</taxon>
    </lineage>
</organism>
<dbReference type="GO" id="GO:0000049">
    <property type="term" value="F:tRNA binding"/>
    <property type="evidence" value="ECO:0007669"/>
    <property type="project" value="InterPro"/>
</dbReference>
<evidence type="ECO:0000256" key="1">
    <source>
        <dbReference type="ARBA" id="ARBA00005594"/>
    </source>
</evidence>
<dbReference type="InterPro" id="IPR033708">
    <property type="entry name" value="Anticodon_Ile_BEm"/>
</dbReference>
<evidence type="ECO:0000313" key="13">
    <source>
        <dbReference type="Proteomes" id="UP000094801"/>
    </source>
</evidence>
<reference evidence="13" key="1">
    <citation type="submission" date="2016-04" db="EMBL/GenBank/DDBJ databases">
        <title>Comparative genomics of biotechnologically important yeasts.</title>
        <authorList>
            <consortium name="DOE Joint Genome Institute"/>
            <person name="Riley R."/>
            <person name="Haridas S."/>
            <person name="Wolfe K.H."/>
            <person name="Lopes M.R."/>
            <person name="Hittinger C.T."/>
            <person name="Goker M."/>
            <person name="Salamov A."/>
            <person name="Wisecaver J."/>
            <person name="Long T.M."/>
            <person name="Aerts A.L."/>
            <person name="Barry K."/>
            <person name="Choi C."/>
            <person name="Clum A."/>
            <person name="Coughlan A.Y."/>
            <person name="Deshpande S."/>
            <person name="Douglass A.P."/>
            <person name="Hanson S.J."/>
            <person name="Klenk H.-P."/>
            <person name="Labutti K."/>
            <person name="Lapidus A."/>
            <person name="Lindquist E."/>
            <person name="Lipzen A."/>
            <person name="Meier-Kolthoff J.P."/>
            <person name="Ohm R.A."/>
            <person name="Otillar R.P."/>
            <person name="Pangilinan J."/>
            <person name="Peng Y."/>
            <person name="Rokas A."/>
            <person name="Rosa C.A."/>
            <person name="Scheuner C."/>
            <person name="Sibirny A.A."/>
            <person name="Slot J.C."/>
            <person name="Stielow J.B."/>
            <person name="Sun H."/>
            <person name="Kurtzman C.P."/>
            <person name="Blackwell M."/>
            <person name="Grigoriev I.V."/>
            <person name="Jeffries T.W."/>
        </authorList>
    </citation>
    <scope>NUCLEOTIDE SEQUENCE [LARGE SCALE GENOMIC DNA]</scope>
    <source>
        <strain evidence="13">NRRL YB-2248</strain>
    </source>
</reference>
<evidence type="ECO:0000256" key="2">
    <source>
        <dbReference type="ARBA" id="ARBA00013165"/>
    </source>
</evidence>
<keyword evidence="13" id="KW-1185">Reference proteome</keyword>
<dbReference type="Pfam" id="PF00133">
    <property type="entry name" value="tRNA-synt_1"/>
    <property type="match status" value="2"/>
</dbReference>
<dbReference type="InterPro" id="IPR013155">
    <property type="entry name" value="M/V/L/I-tRNA-synth_anticd-bd"/>
</dbReference>
<keyword evidence="6 9" id="KW-0648">Protein biosynthesis</keyword>
<dbReference type="Gene3D" id="1.10.730.20">
    <property type="match status" value="1"/>
</dbReference>
<dbReference type="Proteomes" id="UP000094801">
    <property type="component" value="Unassembled WGS sequence"/>
</dbReference>
<evidence type="ECO:0000256" key="6">
    <source>
        <dbReference type="ARBA" id="ARBA00022917"/>
    </source>
</evidence>
<proteinExistence type="inferred from homology"/>
<dbReference type="NCBIfam" id="TIGR00392">
    <property type="entry name" value="ileS"/>
    <property type="match status" value="1"/>
</dbReference>
<dbReference type="SUPFAM" id="SSF50677">
    <property type="entry name" value="ValRS/IleRS/LeuRS editing domain"/>
    <property type="match status" value="1"/>
</dbReference>
<dbReference type="GO" id="GO:0005524">
    <property type="term" value="F:ATP binding"/>
    <property type="evidence" value="ECO:0007669"/>
    <property type="project" value="UniProtKB-KW"/>
</dbReference>
<dbReference type="InterPro" id="IPR023585">
    <property type="entry name" value="Ile-tRNA-ligase_type1"/>
</dbReference>
<dbReference type="HAMAP" id="MF_02002">
    <property type="entry name" value="Ile_tRNA_synth_type1"/>
    <property type="match status" value="1"/>
</dbReference>
<dbReference type="STRING" id="983967.A0A1E4ST41"/>
<dbReference type="InterPro" id="IPR009080">
    <property type="entry name" value="tRNAsynth_Ia_anticodon-bd"/>
</dbReference>
<evidence type="ECO:0000259" key="10">
    <source>
        <dbReference type="Pfam" id="PF00133"/>
    </source>
</evidence>
<evidence type="ECO:0000256" key="4">
    <source>
        <dbReference type="ARBA" id="ARBA00022741"/>
    </source>
</evidence>
<dbReference type="EC" id="6.1.1.5" evidence="2"/>
<dbReference type="PROSITE" id="PS00178">
    <property type="entry name" value="AA_TRNA_LIGASE_I"/>
    <property type="match status" value="1"/>
</dbReference>
<dbReference type="InterPro" id="IPR002301">
    <property type="entry name" value="Ile-tRNA-ligase"/>
</dbReference>
<comment type="similarity">
    <text evidence="1 9">Belongs to the class-I aminoacyl-tRNA synthetase family.</text>
</comment>
<dbReference type="Gene3D" id="1.10.10.830">
    <property type="entry name" value="Ile-tRNA synthetase CP2 domain-like"/>
    <property type="match status" value="1"/>
</dbReference>
<dbReference type="GO" id="GO:0005739">
    <property type="term" value="C:mitochondrion"/>
    <property type="evidence" value="ECO:0007669"/>
    <property type="project" value="TreeGrafter"/>
</dbReference>
<keyword evidence="4 9" id="KW-0547">Nucleotide-binding</keyword>
<keyword evidence="3 9" id="KW-0436">Ligase</keyword>
<evidence type="ECO:0000256" key="8">
    <source>
        <dbReference type="ARBA" id="ARBA00032665"/>
    </source>
</evidence>
<dbReference type="GO" id="GO:0032543">
    <property type="term" value="P:mitochondrial translation"/>
    <property type="evidence" value="ECO:0007669"/>
    <property type="project" value="TreeGrafter"/>
</dbReference>
<dbReference type="InterPro" id="IPR014729">
    <property type="entry name" value="Rossmann-like_a/b/a_fold"/>
</dbReference>
<dbReference type="InterPro" id="IPR002300">
    <property type="entry name" value="aa-tRNA-synth_Ia"/>
</dbReference>
<dbReference type="CDD" id="cd07960">
    <property type="entry name" value="Anticodon_Ia_Ile_BEm"/>
    <property type="match status" value="1"/>
</dbReference>
<dbReference type="Gene3D" id="3.90.740.10">
    <property type="entry name" value="Valyl/Leucyl/Isoleucyl-tRNA synthetase, editing domain"/>
    <property type="match status" value="1"/>
</dbReference>
<dbReference type="InterPro" id="IPR009008">
    <property type="entry name" value="Val/Leu/Ile-tRNA-synth_edit"/>
</dbReference>
<dbReference type="SUPFAM" id="SSF47323">
    <property type="entry name" value="Anticodon-binding domain of a subclass of class I aminoacyl-tRNA synthetases"/>
    <property type="match status" value="1"/>
</dbReference>
<dbReference type="GO" id="GO:0002161">
    <property type="term" value="F:aminoacyl-tRNA deacylase activity"/>
    <property type="evidence" value="ECO:0007669"/>
    <property type="project" value="InterPro"/>
</dbReference>
<dbReference type="PRINTS" id="PR00984">
    <property type="entry name" value="TRNASYNTHILE"/>
</dbReference>
<dbReference type="GO" id="GO:0004822">
    <property type="term" value="F:isoleucine-tRNA ligase activity"/>
    <property type="evidence" value="ECO:0007669"/>
    <property type="project" value="UniProtKB-EC"/>
</dbReference>
<evidence type="ECO:0000313" key="12">
    <source>
        <dbReference type="EMBL" id="ODV82669.1"/>
    </source>
</evidence>
<accession>A0A1E4ST41</accession>
<dbReference type="AlphaFoldDB" id="A0A1E4ST41"/>
<keyword evidence="5 9" id="KW-0067">ATP-binding</keyword>
<evidence type="ECO:0000256" key="5">
    <source>
        <dbReference type="ARBA" id="ARBA00022840"/>
    </source>
</evidence>
<dbReference type="InterPro" id="IPR001412">
    <property type="entry name" value="aa-tRNA-synth_I_CS"/>
</dbReference>
<feature type="domain" description="Methionyl/Valyl/Leucyl/Isoleucyl-tRNA synthetase anticodon-binding" evidence="11">
    <location>
        <begin position="789"/>
        <end position="930"/>
    </location>
</feature>